<dbReference type="PANTHER" id="PTHR34612:SF4">
    <property type="entry name" value="GLYCOSIDE HYDROLASE 131 CATALYTIC N-TERMINAL DOMAIN-CONTAINING PROTEIN"/>
    <property type="match status" value="1"/>
</dbReference>
<dbReference type="Gene3D" id="2.60.120.1160">
    <property type="match status" value="1"/>
</dbReference>
<dbReference type="Pfam" id="PF18271">
    <property type="entry name" value="GH131_N"/>
    <property type="match status" value="1"/>
</dbReference>
<dbReference type="AlphaFoldDB" id="A0A0P7AQ42"/>
<proteinExistence type="predicted"/>
<keyword evidence="1" id="KW-0732">Signal</keyword>
<dbReference type="EMBL" id="LKCW01000334">
    <property type="protein sequence ID" value="KPM34483.1"/>
    <property type="molecule type" value="Genomic_DNA"/>
</dbReference>
<dbReference type="PANTHER" id="PTHR34612">
    <property type="entry name" value="GH131_N DOMAIN-CONTAINING PROTEIN"/>
    <property type="match status" value="1"/>
</dbReference>
<dbReference type="InterPro" id="IPR041524">
    <property type="entry name" value="GH131_N"/>
</dbReference>
<evidence type="ECO:0000313" key="4">
    <source>
        <dbReference type="Proteomes" id="UP000050424"/>
    </source>
</evidence>
<name>A0A0P7AQ42_9HYPO</name>
<feature type="domain" description="Glycoside hydrolase 131 catalytic N-terminal" evidence="2">
    <location>
        <begin position="34"/>
        <end position="288"/>
    </location>
</feature>
<protein>
    <recommendedName>
        <fullName evidence="2">Glycoside hydrolase 131 catalytic N-terminal domain-containing protein</fullName>
    </recommendedName>
</protein>
<accession>A0A0P7AQ42</accession>
<feature type="signal peptide" evidence="1">
    <location>
        <begin position="1"/>
        <end position="16"/>
    </location>
</feature>
<dbReference type="OrthoDB" id="5283326at2759"/>
<keyword evidence="4" id="KW-1185">Reference proteome</keyword>
<evidence type="ECO:0000256" key="1">
    <source>
        <dbReference type="SAM" id="SignalP"/>
    </source>
</evidence>
<evidence type="ECO:0000313" key="3">
    <source>
        <dbReference type="EMBL" id="KPM34483.1"/>
    </source>
</evidence>
<comment type="caution">
    <text evidence="3">The sequence shown here is derived from an EMBL/GenBank/DDBJ whole genome shotgun (WGS) entry which is preliminary data.</text>
</comment>
<gene>
    <name evidence="3" type="ORF">AK830_g12087</name>
</gene>
<evidence type="ECO:0000259" key="2">
    <source>
        <dbReference type="Pfam" id="PF18271"/>
    </source>
</evidence>
<dbReference type="Proteomes" id="UP000050424">
    <property type="component" value="Unassembled WGS sequence"/>
</dbReference>
<organism evidence="3 4">
    <name type="scientific">Neonectria ditissima</name>
    <dbReference type="NCBI Taxonomy" id="78410"/>
    <lineage>
        <taxon>Eukaryota</taxon>
        <taxon>Fungi</taxon>
        <taxon>Dikarya</taxon>
        <taxon>Ascomycota</taxon>
        <taxon>Pezizomycotina</taxon>
        <taxon>Sordariomycetes</taxon>
        <taxon>Hypocreomycetidae</taxon>
        <taxon>Hypocreales</taxon>
        <taxon>Nectriaceae</taxon>
        <taxon>Neonectria</taxon>
    </lineage>
</organism>
<feature type="chain" id="PRO_5006134961" description="Glycoside hydrolase 131 catalytic N-terminal domain-containing protein" evidence="1">
    <location>
        <begin position="17"/>
        <end position="294"/>
    </location>
</feature>
<dbReference type="STRING" id="78410.A0A0P7AQ42"/>
<sequence length="294" mass="32066">MHRSAVFALLASAASAAPFHGFHAFTNKSSSCPVIFDGRVPANASLADFDTARGGGWNPFNPGYVKGNNLSWSDILLLPNHVPASRFDAAAAAVPVEVTIADESIFMKQNGFRRAGLQFNEDANEDSPASEGVVTLHFSLLQDESRPLNLSHEYLNVWHEAADYSSNQFNFQTGAMIDQPTLPKDTYKLLDRTNKEIWSTPILPGSWQNFAITLDFNNNTLQAWYSEGNKPLLPATKPVANDNSGRGQYQIGILKKPTGTADVVNSGFQESGLNEGLIYGGIFIEDSTNYCVSK</sequence>
<reference evidence="3 4" key="1">
    <citation type="submission" date="2015-09" db="EMBL/GenBank/DDBJ databases">
        <title>Draft genome of a European isolate of the apple canker pathogen Neonectria ditissima.</title>
        <authorList>
            <person name="Gomez-Cortecero A."/>
            <person name="Harrison R.J."/>
            <person name="Armitage A.D."/>
        </authorList>
    </citation>
    <scope>NUCLEOTIDE SEQUENCE [LARGE SCALE GENOMIC DNA]</scope>
    <source>
        <strain evidence="3 4">R09/05</strain>
    </source>
</reference>